<evidence type="ECO:0000313" key="4">
    <source>
        <dbReference type="Proteomes" id="UP001225378"/>
    </source>
</evidence>
<name>A0AAU7NXF4_9GAMM</name>
<dbReference type="EMBL" id="CP157743">
    <property type="protein sequence ID" value="XBS21706.1"/>
    <property type="molecule type" value="Genomic_DNA"/>
</dbReference>
<gene>
    <name evidence="3" type="ORF">Q9L42_006165</name>
</gene>
<sequence length="188" mass="20437">MTTANYLNNQFLIAMPNLTDPSFSHTVTYLCQHNEEGALGIVINRSAGLTLSDIFEQMKINSSDEQINETPILIGGPVQQDRGFVLHSYRDQSWDSTVATSDTTALTSSRDILEAIAAGEGPDHFLIALGYAGWGSGQLEKEIIDNAWLNTPCGENILYDMPINQRWNAAASQLGVDINKLTAPAGHA</sequence>
<evidence type="ECO:0000256" key="1">
    <source>
        <dbReference type="ARBA" id="ARBA00009600"/>
    </source>
</evidence>
<dbReference type="RefSeq" id="WP_305909296.1">
    <property type="nucleotide sequence ID" value="NZ_CP157743.1"/>
</dbReference>
<comment type="similarity">
    <text evidence="1 2">Belongs to the UPF0301 (AlgH) family.</text>
</comment>
<evidence type="ECO:0000256" key="2">
    <source>
        <dbReference type="HAMAP-Rule" id="MF_00758"/>
    </source>
</evidence>
<accession>A0AAU7NXF4</accession>
<keyword evidence="4" id="KW-1185">Reference proteome</keyword>
<dbReference type="Proteomes" id="UP001225378">
    <property type="component" value="Chromosome"/>
</dbReference>
<dbReference type="Gene3D" id="3.40.1740.10">
    <property type="entry name" value="VC0467-like"/>
    <property type="match status" value="1"/>
</dbReference>
<dbReference type="HAMAP" id="MF_00758">
    <property type="entry name" value="UPF0301"/>
    <property type="match status" value="1"/>
</dbReference>
<proteinExistence type="inferred from homology"/>
<evidence type="ECO:0000313" key="3">
    <source>
        <dbReference type="EMBL" id="XBS21706.1"/>
    </source>
</evidence>
<protein>
    <recommendedName>
        <fullName evidence="2">UPF0301 protein Q9L42_006165</fullName>
    </recommendedName>
</protein>
<dbReference type="GO" id="GO:0005829">
    <property type="term" value="C:cytosol"/>
    <property type="evidence" value="ECO:0007669"/>
    <property type="project" value="TreeGrafter"/>
</dbReference>
<dbReference type="InterPro" id="IPR003774">
    <property type="entry name" value="AlgH-like"/>
</dbReference>
<reference evidence="3 4" key="1">
    <citation type="journal article" date="2024" name="Microbiology">
        <title>Methylomarinum rosea sp. nov., a novel halophilic methanotrophic bacterium from the hypersaline Lake Elton.</title>
        <authorList>
            <person name="Suleimanov R.Z."/>
            <person name="Oshkin I.Y."/>
            <person name="Danilova O.V."/>
            <person name="Suzina N.E."/>
            <person name="Dedysh S.N."/>
        </authorList>
    </citation>
    <scope>NUCLEOTIDE SEQUENCE [LARGE SCALE GENOMIC DNA]</scope>
    <source>
        <strain evidence="3 4">Ch1-1</strain>
    </source>
</reference>
<dbReference type="NCBIfam" id="NF001266">
    <property type="entry name" value="PRK00228.1-1"/>
    <property type="match status" value="1"/>
</dbReference>
<dbReference type="Pfam" id="PF02622">
    <property type="entry name" value="DUF179"/>
    <property type="match status" value="1"/>
</dbReference>
<dbReference type="KEGG" id="mech:Q9L42_006165"/>
<dbReference type="AlphaFoldDB" id="A0AAU7NXF4"/>
<dbReference type="PANTHER" id="PTHR30327:SF1">
    <property type="entry name" value="UPF0301 PROTEIN YQGE"/>
    <property type="match status" value="1"/>
</dbReference>
<dbReference type="SUPFAM" id="SSF143456">
    <property type="entry name" value="VC0467-like"/>
    <property type="match status" value="1"/>
</dbReference>
<organism evidence="3 4">
    <name type="scientific">Methylomarinum roseum</name>
    <dbReference type="NCBI Taxonomy" id="3067653"/>
    <lineage>
        <taxon>Bacteria</taxon>
        <taxon>Pseudomonadati</taxon>
        <taxon>Pseudomonadota</taxon>
        <taxon>Gammaproteobacteria</taxon>
        <taxon>Methylococcales</taxon>
        <taxon>Methylococcaceae</taxon>
        <taxon>Methylomarinum</taxon>
    </lineage>
</organism>
<dbReference type="PANTHER" id="PTHR30327">
    <property type="entry name" value="UNCHARACTERIZED PROTEIN YQGE"/>
    <property type="match status" value="1"/>
</dbReference>